<dbReference type="GO" id="GO:0032222">
    <property type="term" value="P:regulation of synaptic transmission, cholinergic"/>
    <property type="evidence" value="ECO:0007669"/>
    <property type="project" value="InterPro"/>
</dbReference>
<keyword evidence="4 9" id="KW-0732">Signal</keyword>
<evidence type="ECO:0000256" key="3">
    <source>
        <dbReference type="ARBA" id="ARBA00022692"/>
    </source>
</evidence>
<keyword evidence="10" id="KW-0528">Neurotoxin</keyword>
<keyword evidence="8" id="KW-0449">Lipoprotein</keyword>
<dbReference type="Pfam" id="PF17064">
    <property type="entry name" value="QVR"/>
    <property type="match status" value="1"/>
</dbReference>
<dbReference type="EMBL" id="KP694215">
    <property type="protein sequence ID" value="AKK22144.1"/>
    <property type="molecule type" value="Genomic_DNA"/>
</dbReference>
<evidence type="ECO:0000256" key="5">
    <source>
        <dbReference type="ARBA" id="ARBA00022989"/>
    </source>
</evidence>
<dbReference type="AlphaFoldDB" id="A0A0G3IC74"/>
<evidence type="ECO:0000256" key="7">
    <source>
        <dbReference type="ARBA" id="ARBA00023180"/>
    </source>
</evidence>
<feature type="signal peptide" evidence="9">
    <location>
        <begin position="1"/>
        <end position="24"/>
    </location>
</feature>
<organism evidence="10">
    <name type="scientific">Locusta migratoria</name>
    <name type="common">Migratory locust</name>
    <dbReference type="NCBI Taxonomy" id="7004"/>
    <lineage>
        <taxon>Eukaryota</taxon>
        <taxon>Metazoa</taxon>
        <taxon>Ecdysozoa</taxon>
        <taxon>Arthropoda</taxon>
        <taxon>Hexapoda</taxon>
        <taxon>Insecta</taxon>
        <taxon>Pterygota</taxon>
        <taxon>Neoptera</taxon>
        <taxon>Polyneoptera</taxon>
        <taxon>Orthoptera</taxon>
        <taxon>Caelifera</taxon>
        <taxon>Acrididea</taxon>
        <taxon>Acridomorpha</taxon>
        <taxon>Acridoidea</taxon>
        <taxon>Acrididae</taxon>
        <taxon>Oedipodinae</taxon>
        <taxon>Locusta</taxon>
    </lineage>
</organism>
<keyword evidence="10" id="KW-0800">Toxin</keyword>
<protein>
    <submittedName>
        <fullName evidence="10">Ly-6/neurotoxin 3</fullName>
    </submittedName>
</protein>
<dbReference type="PANTHER" id="PTHR33562:SF30">
    <property type="entry name" value="LD40063P"/>
    <property type="match status" value="1"/>
</dbReference>
<reference evidence="10" key="1">
    <citation type="journal article" date="2015" name="J. Neurochem.">
        <title>Selective actions of Lynx proteins on different nicotinic acetylcholine receptors in the locust, Locusta migratoria manilensis.</title>
        <authorList>
            <person name="Wang X."/>
            <person name="Bao H."/>
            <person name="Sun H."/>
            <person name="Zhang Y."/>
            <person name="Fang J."/>
            <person name="Liu Q."/>
            <person name="Liu Z."/>
        </authorList>
    </citation>
    <scope>NUCLEOTIDE SEQUENCE</scope>
    <source>
        <strain evidence="10">JS</strain>
    </source>
</reference>
<dbReference type="GO" id="GO:0030431">
    <property type="term" value="P:sleep"/>
    <property type="evidence" value="ECO:0007669"/>
    <property type="project" value="InterPro"/>
</dbReference>
<evidence type="ECO:0000256" key="6">
    <source>
        <dbReference type="ARBA" id="ARBA00023136"/>
    </source>
</evidence>
<accession>A0A0G3IC74</accession>
<evidence type="ECO:0000313" key="10">
    <source>
        <dbReference type="EMBL" id="AKK22144.1"/>
    </source>
</evidence>
<dbReference type="CDD" id="cd23593">
    <property type="entry name" value="TFP_LU_ECD_Twit"/>
    <property type="match status" value="1"/>
</dbReference>
<gene>
    <name evidence="10" type="primary">lynx3</name>
</gene>
<dbReference type="InterPro" id="IPR031424">
    <property type="entry name" value="QVR-like"/>
</dbReference>
<name>A0A0G3IC74_LOCMI</name>
<keyword evidence="6" id="KW-0472">Membrane</keyword>
<dbReference type="InterPro" id="IPR050975">
    <property type="entry name" value="Sleep_regulator"/>
</dbReference>
<keyword evidence="5" id="KW-1133">Transmembrane helix</keyword>
<evidence type="ECO:0000256" key="8">
    <source>
        <dbReference type="ARBA" id="ARBA00023288"/>
    </source>
</evidence>
<keyword evidence="3" id="KW-0812">Transmembrane</keyword>
<dbReference type="PANTHER" id="PTHR33562">
    <property type="entry name" value="ATILLA, ISOFORM B-RELATED-RELATED"/>
    <property type="match status" value="1"/>
</dbReference>
<evidence type="ECO:0000256" key="2">
    <source>
        <dbReference type="ARBA" id="ARBA00022622"/>
    </source>
</evidence>
<comment type="subcellular location">
    <subcellularLocation>
        <location evidence="1">Membrane</location>
        <topology evidence="1">Lipid-anchor</topology>
        <topology evidence="1">GPI-anchor</topology>
    </subcellularLocation>
</comment>
<evidence type="ECO:0000256" key="9">
    <source>
        <dbReference type="SAM" id="SignalP"/>
    </source>
</evidence>
<sequence>MARHASAALLLALAVSALLHTGYALKCWSCSSDADPDCADPFYTAHKTLTECEVKHQGEKPTCEAIVLKVNTLEVITMRHCGTVPLNGPLNASCSVPLPPHSSIEHCHICMEDGCNTAQTQKATYWAAIVSVLTVLLYDSIKYHF</sequence>
<evidence type="ECO:0000256" key="1">
    <source>
        <dbReference type="ARBA" id="ARBA00004589"/>
    </source>
</evidence>
<evidence type="ECO:0000256" key="4">
    <source>
        <dbReference type="ARBA" id="ARBA00022729"/>
    </source>
</evidence>
<keyword evidence="2" id="KW-0336">GPI-anchor</keyword>
<feature type="chain" id="PRO_5021330988" evidence="9">
    <location>
        <begin position="25"/>
        <end position="145"/>
    </location>
</feature>
<keyword evidence="7" id="KW-0325">Glycoprotein</keyword>
<proteinExistence type="predicted"/>
<dbReference type="GO" id="GO:0098552">
    <property type="term" value="C:side of membrane"/>
    <property type="evidence" value="ECO:0007669"/>
    <property type="project" value="UniProtKB-KW"/>
</dbReference>